<dbReference type="EMBL" id="FNCN01000006">
    <property type="protein sequence ID" value="SDG63397.1"/>
    <property type="molecule type" value="Genomic_DNA"/>
</dbReference>
<dbReference type="GO" id="GO:0006508">
    <property type="term" value="P:proteolysis"/>
    <property type="evidence" value="ECO:0007669"/>
    <property type="project" value="UniProtKB-KW"/>
</dbReference>
<dbReference type="PANTHER" id="PTHR43343:SF3">
    <property type="entry name" value="PROTEASE DO-LIKE 8, CHLOROPLASTIC"/>
    <property type="match status" value="1"/>
</dbReference>
<dbReference type="Gene3D" id="2.30.42.10">
    <property type="match status" value="1"/>
</dbReference>
<evidence type="ECO:0000259" key="4">
    <source>
        <dbReference type="PROSITE" id="PS50106"/>
    </source>
</evidence>
<name>A0A1G7VUP4_9ACTN</name>
<keyword evidence="3" id="KW-0732">Signal</keyword>
<dbReference type="InterPro" id="IPR036034">
    <property type="entry name" value="PDZ_sf"/>
</dbReference>
<dbReference type="InterPro" id="IPR009003">
    <property type="entry name" value="Peptidase_S1_PA"/>
</dbReference>
<dbReference type="OrthoDB" id="73775at2"/>
<dbReference type="Proteomes" id="UP000198923">
    <property type="component" value="Unassembled WGS sequence"/>
</dbReference>
<dbReference type="PROSITE" id="PS51257">
    <property type="entry name" value="PROKAR_LIPOPROTEIN"/>
    <property type="match status" value="1"/>
</dbReference>
<reference evidence="5 6" key="1">
    <citation type="submission" date="2016-10" db="EMBL/GenBank/DDBJ databases">
        <authorList>
            <person name="de Groot N.N."/>
        </authorList>
    </citation>
    <scope>NUCLEOTIDE SEQUENCE [LARGE SCALE GENOMIC DNA]</scope>
    <source>
        <strain evidence="5 6">CPCC 201354</strain>
    </source>
</reference>
<dbReference type="InterPro" id="IPR041489">
    <property type="entry name" value="PDZ_6"/>
</dbReference>
<dbReference type="InterPro" id="IPR051201">
    <property type="entry name" value="Chloro_Bact_Ser_Proteases"/>
</dbReference>
<dbReference type="InterPro" id="IPR001940">
    <property type="entry name" value="Peptidase_S1C"/>
</dbReference>
<dbReference type="GO" id="GO:0004252">
    <property type="term" value="F:serine-type endopeptidase activity"/>
    <property type="evidence" value="ECO:0007669"/>
    <property type="project" value="InterPro"/>
</dbReference>
<dbReference type="STRING" id="504805.SAMN05421505_10655"/>
<evidence type="ECO:0000256" key="3">
    <source>
        <dbReference type="SAM" id="SignalP"/>
    </source>
</evidence>
<sequence>MGTTPAKRRAPLALGALALALALGGCGITAPPTAAPTGGTTASHVGTAATAPTAAGESGTVRALETTYENVIRKVLPSIVQINAENGLGSGIVYDTSGHIITNAHVLGDARTFQVTLPSGGTPRAATLVATHPLGDLAIIKVKDATGLAPVRFGDSRNARVGQIVLAMGNPLGLSGSVTNGIISALGRTVTEPVGRGSTGATIANAIQTSAAINPGNSGGALVTMNAEVIGIPTLAAADPTLGRGTAPGIGFAIPSNTAVDIANQIIKEGKVTNTRRAALGISGQTVVSQDGTAAGVGVVRVSPNSGAERAGILPGDIIVGVNGTKITTMADLSELLATLSVGREAKVDIRHPDGSQESVNIKLGELPGQ</sequence>
<organism evidence="5 6">
    <name type="scientific">Sinosporangium album</name>
    <dbReference type="NCBI Taxonomy" id="504805"/>
    <lineage>
        <taxon>Bacteria</taxon>
        <taxon>Bacillati</taxon>
        <taxon>Actinomycetota</taxon>
        <taxon>Actinomycetes</taxon>
        <taxon>Streptosporangiales</taxon>
        <taxon>Streptosporangiaceae</taxon>
        <taxon>Sinosporangium</taxon>
    </lineage>
</organism>
<feature type="domain" description="PDZ" evidence="4">
    <location>
        <begin position="269"/>
        <end position="354"/>
    </location>
</feature>
<dbReference type="AlphaFoldDB" id="A0A1G7VUP4"/>
<keyword evidence="1 5" id="KW-0645">Protease</keyword>
<dbReference type="Pfam" id="PF17820">
    <property type="entry name" value="PDZ_6"/>
    <property type="match status" value="1"/>
</dbReference>
<keyword evidence="6" id="KW-1185">Reference proteome</keyword>
<dbReference type="SUPFAM" id="SSF50494">
    <property type="entry name" value="Trypsin-like serine proteases"/>
    <property type="match status" value="1"/>
</dbReference>
<evidence type="ECO:0000313" key="5">
    <source>
        <dbReference type="EMBL" id="SDG63397.1"/>
    </source>
</evidence>
<protein>
    <submittedName>
        <fullName evidence="5">Putative serine protease PepD</fullName>
    </submittedName>
</protein>
<dbReference type="PRINTS" id="PR00834">
    <property type="entry name" value="PROTEASES2C"/>
</dbReference>
<keyword evidence="2" id="KW-0378">Hydrolase</keyword>
<dbReference type="RefSeq" id="WP_093169749.1">
    <property type="nucleotide sequence ID" value="NZ_FNCN01000006.1"/>
</dbReference>
<dbReference type="SUPFAM" id="SSF50156">
    <property type="entry name" value="PDZ domain-like"/>
    <property type="match status" value="1"/>
</dbReference>
<dbReference type="SMART" id="SM00228">
    <property type="entry name" value="PDZ"/>
    <property type="match status" value="1"/>
</dbReference>
<accession>A0A1G7VUP4</accession>
<feature type="chain" id="PRO_5011506578" evidence="3">
    <location>
        <begin position="35"/>
        <end position="370"/>
    </location>
</feature>
<dbReference type="InterPro" id="IPR001478">
    <property type="entry name" value="PDZ"/>
</dbReference>
<dbReference type="Pfam" id="PF13365">
    <property type="entry name" value="Trypsin_2"/>
    <property type="match status" value="1"/>
</dbReference>
<evidence type="ECO:0000313" key="6">
    <source>
        <dbReference type="Proteomes" id="UP000198923"/>
    </source>
</evidence>
<evidence type="ECO:0000256" key="2">
    <source>
        <dbReference type="ARBA" id="ARBA00022801"/>
    </source>
</evidence>
<proteinExistence type="predicted"/>
<evidence type="ECO:0000256" key="1">
    <source>
        <dbReference type="ARBA" id="ARBA00022670"/>
    </source>
</evidence>
<dbReference type="Gene3D" id="2.40.10.120">
    <property type="match status" value="1"/>
</dbReference>
<feature type="signal peptide" evidence="3">
    <location>
        <begin position="1"/>
        <end position="34"/>
    </location>
</feature>
<dbReference type="PANTHER" id="PTHR43343">
    <property type="entry name" value="PEPTIDASE S12"/>
    <property type="match status" value="1"/>
</dbReference>
<gene>
    <name evidence="5" type="ORF">SAMN05421505_10655</name>
</gene>
<dbReference type="PROSITE" id="PS50106">
    <property type="entry name" value="PDZ"/>
    <property type="match status" value="1"/>
</dbReference>